<evidence type="ECO:0000256" key="7">
    <source>
        <dbReference type="ARBA" id="ARBA00022989"/>
    </source>
</evidence>
<dbReference type="GO" id="GO:0045259">
    <property type="term" value="C:proton-transporting ATP synthase complex"/>
    <property type="evidence" value="ECO:0007669"/>
    <property type="project" value="UniProtKB-KW"/>
</dbReference>
<evidence type="ECO:0000256" key="11">
    <source>
        <dbReference type="RuleBase" id="RU004450"/>
    </source>
</evidence>
<keyword evidence="5 12" id="KW-0812">Transmembrane</keyword>
<feature type="transmembrane region" description="Helical" evidence="12">
    <location>
        <begin position="185"/>
        <end position="210"/>
    </location>
</feature>
<dbReference type="GO" id="GO:0046933">
    <property type="term" value="F:proton-transporting ATP synthase activity, rotational mechanism"/>
    <property type="evidence" value="ECO:0007669"/>
    <property type="project" value="TreeGrafter"/>
</dbReference>
<evidence type="ECO:0000256" key="6">
    <source>
        <dbReference type="ARBA" id="ARBA00022781"/>
    </source>
</evidence>
<dbReference type="InterPro" id="IPR035908">
    <property type="entry name" value="F0_ATP_A_sf"/>
</dbReference>
<keyword evidence="6" id="KW-0375">Hydrogen ion transport</keyword>
<dbReference type="PRINTS" id="PR00123">
    <property type="entry name" value="ATPASEA"/>
</dbReference>
<dbReference type="GeneID" id="41791973"/>
<geneLocation type="mitochondrion" evidence="13"/>
<keyword evidence="7 12" id="KW-1133">Transmembrane helix</keyword>
<evidence type="ECO:0000256" key="10">
    <source>
        <dbReference type="ARBA" id="ARBA00023310"/>
    </source>
</evidence>
<dbReference type="AlphaFoldDB" id="A0A5C1DAX8"/>
<dbReference type="RefSeq" id="YP_009689199.1">
    <property type="nucleotide sequence ID" value="NC_044640.1"/>
</dbReference>
<keyword evidence="9 12" id="KW-0472">Membrane</keyword>
<organism evidence="13">
    <name type="scientific">Pseudoregma bambucicola</name>
    <dbReference type="NCBI Taxonomy" id="39655"/>
    <lineage>
        <taxon>Eukaryota</taxon>
        <taxon>Metazoa</taxon>
        <taxon>Ecdysozoa</taxon>
        <taxon>Arthropoda</taxon>
        <taxon>Hexapoda</taxon>
        <taxon>Insecta</taxon>
        <taxon>Pterygota</taxon>
        <taxon>Neoptera</taxon>
        <taxon>Paraneoptera</taxon>
        <taxon>Hemiptera</taxon>
        <taxon>Sternorrhyncha</taxon>
        <taxon>Aphidomorpha</taxon>
        <taxon>Aphidoidea</taxon>
        <taxon>Hormaphididae</taxon>
        <taxon>Cerataphidini</taxon>
        <taxon>Pseudoregma</taxon>
    </lineage>
</organism>
<proteinExistence type="inferred from homology"/>
<evidence type="ECO:0000313" key="13">
    <source>
        <dbReference type="EMBL" id="QEL52001.1"/>
    </source>
</evidence>
<reference evidence="13" key="1">
    <citation type="journal article" date="2019" name="Mitochondrial DNA Part B Resour">
        <title>The mitochondrial genome of a social aphid, Pseudoregma bambucicola (Hemiptera: Aphididae: Hormaphidinae).</title>
        <authorList>
            <person name="Zhang H."/>
            <person name="Deng J."/>
            <person name="Liu Q."/>
            <person name="Huang X."/>
        </authorList>
    </citation>
    <scope>NUCLEOTIDE SEQUENCE</scope>
</reference>
<dbReference type="PANTHER" id="PTHR11410:SF0">
    <property type="entry name" value="ATP SYNTHASE SUBUNIT A"/>
    <property type="match status" value="1"/>
</dbReference>
<evidence type="ECO:0000256" key="1">
    <source>
        <dbReference type="ARBA" id="ARBA00004141"/>
    </source>
</evidence>
<comment type="similarity">
    <text evidence="2">Belongs to the ATPase A chain family.</text>
</comment>
<evidence type="ECO:0000256" key="8">
    <source>
        <dbReference type="ARBA" id="ARBA00023065"/>
    </source>
</evidence>
<dbReference type="InterPro" id="IPR023011">
    <property type="entry name" value="ATP_synth_F0_asu_AS"/>
</dbReference>
<evidence type="ECO:0000256" key="9">
    <source>
        <dbReference type="ARBA" id="ARBA00023136"/>
    </source>
</evidence>
<feature type="transmembrane region" description="Helical" evidence="12">
    <location>
        <begin position="20"/>
        <end position="43"/>
    </location>
</feature>
<gene>
    <name evidence="13" type="primary">atp6</name>
</gene>
<evidence type="ECO:0000256" key="2">
    <source>
        <dbReference type="ARBA" id="ARBA00006810"/>
    </source>
</evidence>
<dbReference type="InterPro" id="IPR045083">
    <property type="entry name" value="ATP_synth_F0_asu_bact/mt"/>
</dbReference>
<evidence type="ECO:0000256" key="4">
    <source>
        <dbReference type="ARBA" id="ARBA00022547"/>
    </source>
</evidence>
<evidence type="ECO:0000256" key="12">
    <source>
        <dbReference type="SAM" id="Phobius"/>
    </source>
</evidence>
<evidence type="ECO:0000256" key="5">
    <source>
        <dbReference type="ARBA" id="ARBA00022692"/>
    </source>
</evidence>
<keyword evidence="4" id="KW-0138">CF(0)</keyword>
<feature type="transmembrane region" description="Helical" evidence="12">
    <location>
        <begin position="129"/>
        <end position="149"/>
    </location>
</feature>
<dbReference type="EMBL" id="MK847518">
    <property type="protein sequence ID" value="QEL52001.1"/>
    <property type="molecule type" value="Genomic_DNA"/>
</dbReference>
<comment type="subcellular location">
    <subcellularLocation>
        <location evidence="1">Membrane</location>
        <topology evidence="1">Multi-pass membrane protein</topology>
    </subcellularLocation>
    <subcellularLocation>
        <location evidence="11">Mitochondrion inner membrane</location>
        <topology evidence="11">Multi-pass membrane protein</topology>
    </subcellularLocation>
</comment>
<protein>
    <recommendedName>
        <fullName evidence="11">ATP synthase subunit a</fullName>
    </recommendedName>
</protein>
<accession>A0A5C1DAX8</accession>
<dbReference type="Pfam" id="PF00119">
    <property type="entry name" value="ATP-synt_A"/>
    <property type="match status" value="1"/>
</dbReference>
<feature type="transmembrane region" description="Helical" evidence="12">
    <location>
        <begin position="74"/>
        <end position="97"/>
    </location>
</feature>
<dbReference type="PANTHER" id="PTHR11410">
    <property type="entry name" value="ATP SYNTHASE SUBUNIT A"/>
    <property type="match status" value="1"/>
</dbReference>
<keyword evidence="13" id="KW-0496">Mitochondrion</keyword>
<dbReference type="SUPFAM" id="SSF81336">
    <property type="entry name" value="F1F0 ATP synthase subunit A"/>
    <property type="match status" value="1"/>
</dbReference>
<dbReference type="CDD" id="cd00310">
    <property type="entry name" value="ATP-synt_Fo_a_6"/>
    <property type="match status" value="1"/>
</dbReference>
<dbReference type="InterPro" id="IPR000568">
    <property type="entry name" value="ATP_synth_F0_asu"/>
</dbReference>
<sequence>MKKKIMMNLFNIFDPSTSMFNLQINWISSMIILIMMPNFIWIIPNRIKWILNNINDLLNKEMLMLFKSNFKSPSFMFINLFIFILLNNFMSLFPYIFSSSSHMIFSLSLALPFWLFFIMMSIYKNYKKFLIHLIPLNTPIFLAPLMALIELMSILIRPLSLSIRLTANLIAGHLLMTLMNWNSMMILILIIQMFMMIFELCVAIIQSYVFSILSSLYSSE</sequence>
<dbReference type="NCBIfam" id="TIGR01131">
    <property type="entry name" value="ATP_synt_6_or_A"/>
    <property type="match status" value="1"/>
</dbReference>
<feature type="transmembrane region" description="Helical" evidence="12">
    <location>
        <begin position="104"/>
        <end position="123"/>
    </location>
</feature>
<name>A0A5C1DAX8_9HEMI</name>
<keyword evidence="10" id="KW-0066">ATP synthesis</keyword>
<evidence type="ECO:0000256" key="3">
    <source>
        <dbReference type="ARBA" id="ARBA00022448"/>
    </source>
</evidence>
<dbReference type="PROSITE" id="PS00449">
    <property type="entry name" value="ATPASE_A"/>
    <property type="match status" value="1"/>
</dbReference>
<keyword evidence="8" id="KW-0406">Ion transport</keyword>
<keyword evidence="3" id="KW-0813">Transport</keyword>
<dbReference type="GO" id="GO:0005743">
    <property type="term" value="C:mitochondrial inner membrane"/>
    <property type="evidence" value="ECO:0007669"/>
    <property type="project" value="UniProtKB-SubCell"/>
</dbReference>
<dbReference type="Gene3D" id="1.20.120.220">
    <property type="entry name" value="ATP synthase, F0 complex, subunit A"/>
    <property type="match status" value="1"/>
</dbReference>